<keyword evidence="3" id="KW-0285">Flavoprotein</keyword>
<evidence type="ECO:0000259" key="6">
    <source>
        <dbReference type="Pfam" id="PF00881"/>
    </source>
</evidence>
<keyword evidence="5" id="KW-0560">Oxidoreductase</keyword>
<feature type="domain" description="Nitroreductase" evidence="6">
    <location>
        <begin position="9"/>
        <end position="154"/>
    </location>
</feature>
<dbReference type="InterPro" id="IPR000415">
    <property type="entry name" value="Nitroreductase-like"/>
</dbReference>
<proteinExistence type="inferred from homology"/>
<keyword evidence="4" id="KW-0288">FMN</keyword>
<evidence type="ECO:0000313" key="7">
    <source>
        <dbReference type="EMBL" id="MCJ2380300.1"/>
    </source>
</evidence>
<protein>
    <submittedName>
        <fullName evidence="7">Nitroreductase</fullName>
    </submittedName>
</protein>
<gene>
    <name evidence="7" type="ORF">MUN53_06700</name>
</gene>
<dbReference type="CDD" id="cd02136">
    <property type="entry name" value="PnbA_NfnB-like"/>
    <property type="match status" value="1"/>
</dbReference>
<keyword evidence="8" id="KW-1185">Reference proteome</keyword>
<comment type="cofactor">
    <cofactor evidence="1">
        <name>FMN</name>
        <dbReference type="ChEBI" id="CHEBI:58210"/>
    </cofactor>
</comment>
<dbReference type="RefSeq" id="WP_243324159.1">
    <property type="nucleotide sequence ID" value="NZ_JAKZMM010000013.1"/>
</dbReference>
<dbReference type="Pfam" id="PF00881">
    <property type="entry name" value="Nitroreductase"/>
    <property type="match status" value="1"/>
</dbReference>
<evidence type="ECO:0000256" key="1">
    <source>
        <dbReference type="ARBA" id="ARBA00001917"/>
    </source>
</evidence>
<comment type="caution">
    <text evidence="7">The sequence shown here is derived from an EMBL/GenBank/DDBJ whole genome shotgun (WGS) entry which is preliminary data.</text>
</comment>
<dbReference type="EMBL" id="JAKZMM010000013">
    <property type="protein sequence ID" value="MCJ2380300.1"/>
    <property type="molecule type" value="Genomic_DNA"/>
</dbReference>
<dbReference type="Proteomes" id="UP001165444">
    <property type="component" value="Unassembled WGS sequence"/>
</dbReference>
<reference evidence="7 8" key="1">
    <citation type="submission" date="2022-03" db="EMBL/GenBank/DDBJ databases">
        <title>Parabacteroides sp. nov. isolated from swine feces.</title>
        <authorList>
            <person name="Bak J.E."/>
        </authorList>
    </citation>
    <scope>NUCLEOTIDE SEQUENCE [LARGE SCALE GENOMIC DNA]</scope>
    <source>
        <strain evidence="7 8">AGMB00274</strain>
    </source>
</reference>
<dbReference type="Gene3D" id="3.40.109.10">
    <property type="entry name" value="NADH Oxidase"/>
    <property type="match status" value="1"/>
</dbReference>
<evidence type="ECO:0000256" key="5">
    <source>
        <dbReference type="ARBA" id="ARBA00023002"/>
    </source>
</evidence>
<evidence type="ECO:0000256" key="4">
    <source>
        <dbReference type="ARBA" id="ARBA00022643"/>
    </source>
</evidence>
<comment type="similarity">
    <text evidence="2">Belongs to the nitroreductase family.</text>
</comment>
<dbReference type="PANTHER" id="PTHR43673">
    <property type="entry name" value="NAD(P)H NITROREDUCTASE YDGI-RELATED"/>
    <property type="match status" value="1"/>
</dbReference>
<dbReference type="InterPro" id="IPR029479">
    <property type="entry name" value="Nitroreductase"/>
</dbReference>
<evidence type="ECO:0000256" key="3">
    <source>
        <dbReference type="ARBA" id="ARBA00022630"/>
    </source>
</evidence>
<accession>A0ABT0C073</accession>
<dbReference type="SUPFAM" id="SSF55469">
    <property type="entry name" value="FMN-dependent nitroreductase-like"/>
    <property type="match status" value="1"/>
</dbReference>
<evidence type="ECO:0000256" key="2">
    <source>
        <dbReference type="ARBA" id="ARBA00007118"/>
    </source>
</evidence>
<sequence>MENEFLKLIETRRSCRKYLPEQITDEELNAVLQAGTFAPTGMGWQSPFIVAVQQEQMKEKLAAMNAAVRGKSGNPYYDAPTYVLVFAPTDCPFAIQDGTCVLENMMLAAHAIGLASCWINREIEMFATEEGKQLMKEMGLPEGLGGIGAIALGYPATTPAEPKARKEGYARIIR</sequence>
<dbReference type="PANTHER" id="PTHR43673:SF2">
    <property type="entry name" value="NITROREDUCTASE"/>
    <property type="match status" value="1"/>
</dbReference>
<organism evidence="7 8">
    <name type="scientific">Parabacteroides faecalis</name>
    <dbReference type="NCBI Taxonomy" id="2924040"/>
    <lineage>
        <taxon>Bacteria</taxon>
        <taxon>Pseudomonadati</taxon>
        <taxon>Bacteroidota</taxon>
        <taxon>Bacteroidia</taxon>
        <taxon>Bacteroidales</taxon>
        <taxon>Tannerellaceae</taxon>
        <taxon>Parabacteroides</taxon>
    </lineage>
</organism>
<name>A0ABT0C073_9BACT</name>
<evidence type="ECO:0000313" key="8">
    <source>
        <dbReference type="Proteomes" id="UP001165444"/>
    </source>
</evidence>